<keyword evidence="1" id="KW-0732">Signal</keyword>
<name>A0A8J6Y4J3_9BACT</name>
<gene>
    <name evidence="2" type="ORF">IFJ97_05625</name>
</gene>
<feature type="signal peptide" evidence="1">
    <location>
        <begin position="1"/>
        <end position="26"/>
    </location>
</feature>
<evidence type="ECO:0000256" key="1">
    <source>
        <dbReference type="SAM" id="SignalP"/>
    </source>
</evidence>
<evidence type="ECO:0000313" key="3">
    <source>
        <dbReference type="Proteomes" id="UP000598633"/>
    </source>
</evidence>
<proteinExistence type="predicted"/>
<dbReference type="EMBL" id="JACXWA010000092">
    <property type="protein sequence ID" value="MBD3870823.1"/>
    <property type="molecule type" value="Genomic_DNA"/>
</dbReference>
<feature type="chain" id="PRO_5035274534" description="Chagasin family peptidase inhibitor I42" evidence="1">
    <location>
        <begin position="27"/>
        <end position="161"/>
    </location>
</feature>
<organism evidence="2 3">
    <name type="scientific">Candidatus Sulfomarinibacter kjeldsenii</name>
    <dbReference type="NCBI Taxonomy" id="2885994"/>
    <lineage>
        <taxon>Bacteria</taxon>
        <taxon>Pseudomonadati</taxon>
        <taxon>Acidobacteriota</taxon>
        <taxon>Thermoanaerobaculia</taxon>
        <taxon>Thermoanaerobaculales</taxon>
        <taxon>Candidatus Sulfomarinibacteraceae</taxon>
        <taxon>Candidatus Sulfomarinibacter</taxon>
    </lineage>
</organism>
<reference evidence="2 3" key="1">
    <citation type="submission" date="2020-08" db="EMBL/GenBank/DDBJ databases">
        <title>Acidobacteriota in marine sediments use diverse sulfur dissimilation pathways.</title>
        <authorList>
            <person name="Wasmund K."/>
        </authorList>
    </citation>
    <scope>NUCLEOTIDE SEQUENCE [LARGE SCALE GENOMIC DNA]</scope>
    <source>
        <strain evidence="2">MAG AM3-A</strain>
    </source>
</reference>
<evidence type="ECO:0000313" key="2">
    <source>
        <dbReference type="EMBL" id="MBD3870823.1"/>
    </source>
</evidence>
<comment type="caution">
    <text evidence="2">The sequence shown here is derived from an EMBL/GenBank/DDBJ whole genome shotgun (WGS) entry which is preliminary data.</text>
</comment>
<evidence type="ECO:0008006" key="4">
    <source>
        <dbReference type="Google" id="ProtNLM"/>
    </source>
</evidence>
<protein>
    <recommendedName>
        <fullName evidence="4">Chagasin family peptidase inhibitor I42</fullName>
    </recommendedName>
</protein>
<sequence>MTNPFRYTIAVAAALLVVLVAAPACQCDSVEPIKSTVHDVAVESAGTDGKYYWKTIPEIDVSSGDTIRFTSNEHTIWVLIPDNRFKLVEGGNDWVVSKSFTAFKVKGGSAIVRLDKCLDESDEPKEMIHYSIMVSEGKEESGRWDYVHGDNPPPRMIIPKK</sequence>
<dbReference type="Proteomes" id="UP000598633">
    <property type="component" value="Unassembled WGS sequence"/>
</dbReference>
<accession>A0A8J6Y4J3</accession>
<dbReference type="AlphaFoldDB" id="A0A8J6Y4J3"/>